<keyword evidence="4" id="KW-0799">Topoisomerase</keyword>
<dbReference type="Gene3D" id="1.10.132.120">
    <property type="match status" value="1"/>
</dbReference>
<name>A0A0D6MHM2_9PROT</name>
<evidence type="ECO:0000259" key="7">
    <source>
        <dbReference type="Pfam" id="PF01028"/>
    </source>
</evidence>
<evidence type="ECO:0000256" key="2">
    <source>
        <dbReference type="ARBA" id="ARBA00006645"/>
    </source>
</evidence>
<dbReference type="SUPFAM" id="SSF55869">
    <property type="entry name" value="DNA topoisomerase I domain"/>
    <property type="match status" value="1"/>
</dbReference>
<evidence type="ECO:0000256" key="1">
    <source>
        <dbReference type="ARBA" id="ARBA00000213"/>
    </source>
</evidence>
<evidence type="ECO:0000313" key="9">
    <source>
        <dbReference type="EMBL" id="GAN52960.1"/>
    </source>
</evidence>
<dbReference type="EC" id="5.6.2.1" evidence="3"/>
<dbReference type="GO" id="GO:0006265">
    <property type="term" value="P:DNA topological change"/>
    <property type="evidence" value="ECO:0007669"/>
    <property type="project" value="InterPro"/>
</dbReference>
<dbReference type="InterPro" id="IPR014711">
    <property type="entry name" value="TopoI_cat_a-hlx-sub_euk"/>
</dbReference>
<dbReference type="Gene3D" id="3.30.66.10">
    <property type="entry name" value="DNA topoisomerase I domain"/>
    <property type="match status" value="1"/>
</dbReference>
<dbReference type="Proteomes" id="UP000032679">
    <property type="component" value="Unassembled WGS sequence"/>
</dbReference>
<organism evidence="9 10">
    <name type="scientific">Tanticharoenia sakaeratensis NBRC 103193</name>
    <dbReference type="NCBI Taxonomy" id="1231623"/>
    <lineage>
        <taxon>Bacteria</taxon>
        <taxon>Pseudomonadati</taxon>
        <taxon>Pseudomonadota</taxon>
        <taxon>Alphaproteobacteria</taxon>
        <taxon>Acetobacterales</taxon>
        <taxon>Acetobacteraceae</taxon>
        <taxon>Tanticharoenia</taxon>
    </lineage>
</organism>
<comment type="caution">
    <text evidence="9">The sequence shown here is derived from an EMBL/GenBank/DDBJ whole genome shotgun (WGS) entry which is preliminary data.</text>
</comment>
<dbReference type="GO" id="GO:0003917">
    <property type="term" value="F:DNA topoisomerase type I (single strand cut, ATP-independent) activity"/>
    <property type="evidence" value="ECO:0007669"/>
    <property type="project" value="UniProtKB-EC"/>
</dbReference>
<protein>
    <recommendedName>
        <fullName evidence="3">DNA topoisomerase</fullName>
        <ecNumber evidence="3">5.6.2.1</ecNumber>
    </recommendedName>
</protein>
<evidence type="ECO:0000256" key="5">
    <source>
        <dbReference type="ARBA" id="ARBA00023125"/>
    </source>
</evidence>
<evidence type="ECO:0000256" key="4">
    <source>
        <dbReference type="ARBA" id="ARBA00023029"/>
    </source>
</evidence>
<feature type="domain" description="DNA topoisomerase I catalytic core eukaryotic-type" evidence="7">
    <location>
        <begin position="96"/>
        <end position="312"/>
    </location>
</feature>
<sequence length="358" mass="40049">MGDAGSVDAITHAKAAGLHYVDHAGPGITRRRHGRHFSYVDPRGQAISDPDEIARLKRLAIPPAYRDVWICPDPDGHLQAVGRDARGRLQYRYHPKWRLVRDEDKFAKVLIFGEVLPKLRRRVDADLRSPGLDRERVLASVVSLMEKTLARVGNDEYATANNSFGLTTLRHDHADVQGRHLTFDFRAKHGIERHIDLSDPRLARVIGRLQDLSGQRLFQYLDDEGQAHIIHSQDVNAYLREATGEDITAKDFRTFAATQLAALALASFEAVDTKARAKKNLLRTIETVAAKLGNTPAICRKSYIHPEVMNGYLDGSLREALLKRAESALEDADAFSLGADELAVTAYLARRLRKRKAT</sequence>
<reference evidence="9 10" key="1">
    <citation type="submission" date="2012-10" db="EMBL/GenBank/DDBJ databases">
        <title>Genome sequencing of Tanticharoenia sakaeratensis NBRC 103193.</title>
        <authorList>
            <person name="Azuma Y."/>
            <person name="Hadano H."/>
            <person name="Hirakawa H."/>
            <person name="Matsushita K."/>
        </authorList>
    </citation>
    <scope>NUCLEOTIDE SEQUENCE [LARGE SCALE GENOMIC DNA]</scope>
    <source>
        <strain evidence="9 10">NBRC 103193</strain>
    </source>
</reference>
<dbReference type="InterPro" id="IPR013500">
    <property type="entry name" value="TopoI_cat_euk"/>
</dbReference>
<comment type="catalytic activity">
    <reaction evidence="1">
        <text>ATP-independent breakage of single-stranded DNA, followed by passage and rejoining.</text>
        <dbReference type="EC" id="5.6.2.1"/>
    </reaction>
</comment>
<dbReference type="InterPro" id="IPR011010">
    <property type="entry name" value="DNA_brk_join_enz"/>
</dbReference>
<keyword evidence="5" id="KW-0238">DNA-binding</keyword>
<keyword evidence="6 9" id="KW-0413">Isomerase</keyword>
<dbReference type="Pfam" id="PF01028">
    <property type="entry name" value="Topoisom_I"/>
    <property type="match status" value="1"/>
</dbReference>
<dbReference type="Pfam" id="PF21338">
    <property type="entry name" value="Top1B_N_bact"/>
    <property type="match status" value="1"/>
</dbReference>
<dbReference type="PRINTS" id="PR00416">
    <property type="entry name" value="EUTPISMRASEI"/>
</dbReference>
<dbReference type="InterPro" id="IPR001631">
    <property type="entry name" value="TopoI"/>
</dbReference>
<dbReference type="InterPro" id="IPR035447">
    <property type="entry name" value="DNA_topo_I_N_sf"/>
</dbReference>
<proteinExistence type="inferred from homology"/>
<evidence type="ECO:0000259" key="8">
    <source>
        <dbReference type="Pfam" id="PF21338"/>
    </source>
</evidence>
<dbReference type="Gene3D" id="3.90.15.10">
    <property type="entry name" value="Topoisomerase I, Chain A, domain 3"/>
    <property type="match status" value="1"/>
</dbReference>
<dbReference type="AlphaFoldDB" id="A0A0D6MHM2"/>
<comment type="similarity">
    <text evidence="2">Belongs to the type IB topoisomerase family.</text>
</comment>
<dbReference type="STRING" id="1231623.Tasa_004_025"/>
<evidence type="ECO:0000256" key="6">
    <source>
        <dbReference type="ARBA" id="ARBA00023235"/>
    </source>
</evidence>
<dbReference type="SUPFAM" id="SSF56349">
    <property type="entry name" value="DNA breaking-rejoining enzymes"/>
    <property type="match status" value="1"/>
</dbReference>
<dbReference type="RefSeq" id="WP_048846462.1">
    <property type="nucleotide sequence ID" value="NZ_BALE01000004.1"/>
</dbReference>
<accession>A0A0D6MHM2</accession>
<evidence type="ECO:0000313" key="10">
    <source>
        <dbReference type="Proteomes" id="UP000032679"/>
    </source>
</evidence>
<evidence type="ECO:0000256" key="3">
    <source>
        <dbReference type="ARBA" id="ARBA00012891"/>
    </source>
</evidence>
<keyword evidence="10" id="KW-1185">Reference proteome</keyword>
<dbReference type="PROSITE" id="PS52038">
    <property type="entry name" value="TOPO_IB_2"/>
    <property type="match status" value="1"/>
</dbReference>
<dbReference type="InterPro" id="IPR049331">
    <property type="entry name" value="Top1B_N_bact"/>
</dbReference>
<gene>
    <name evidence="9" type="ORF">Tasa_004_025</name>
</gene>
<dbReference type="OrthoDB" id="9778962at2"/>
<dbReference type="GO" id="GO:0003677">
    <property type="term" value="F:DNA binding"/>
    <property type="evidence" value="ECO:0007669"/>
    <property type="project" value="UniProtKB-KW"/>
</dbReference>
<feature type="domain" description="DNA topoisomerase IB N-terminal" evidence="8">
    <location>
        <begin position="36"/>
        <end position="84"/>
    </location>
</feature>
<dbReference type="EMBL" id="BALE01000004">
    <property type="protein sequence ID" value="GAN52960.1"/>
    <property type="molecule type" value="Genomic_DNA"/>
</dbReference>